<gene>
    <name evidence="2" type="ORF">ACFO5O_02540</name>
</gene>
<dbReference type="Proteomes" id="UP001595953">
    <property type="component" value="Unassembled WGS sequence"/>
</dbReference>
<sequence length="302" mass="35551">MPEVLPLISVCIQTYQHEAYIQQCLDSVLQQNTTYAYEIILGEDCSTDKTRAICQTYADAYPDQIRLFLRHRKDVIKMNGIPTGRFNFIQNLKACRGRYIAILDGDDYWTDPLKLQKQVDFLEGHPDYSICWTKYEILEAGHFSAPDWDAIIGEDSFYELHYDNFSSPYCTHTLTCMFRAEAFHYKDILRFRFFKDNSIYLNCLQRGKGAVLNFFGGVYRKHAQGIYSLRSDYQQAISNYSNYEELLILIPESRVPNLIGKRDHWKAQFLKTLYAQPIPKLKKWWIRGKLHVYFACLNFRSI</sequence>
<dbReference type="RefSeq" id="WP_387960650.1">
    <property type="nucleotide sequence ID" value="NZ_JBHSGP010000005.1"/>
</dbReference>
<reference evidence="3" key="1">
    <citation type="journal article" date="2019" name="Int. J. Syst. Evol. Microbiol.">
        <title>The Global Catalogue of Microorganisms (GCM) 10K type strain sequencing project: providing services to taxonomists for standard genome sequencing and annotation.</title>
        <authorList>
            <consortium name="The Broad Institute Genomics Platform"/>
            <consortium name="The Broad Institute Genome Sequencing Center for Infectious Disease"/>
            <person name="Wu L."/>
            <person name="Ma J."/>
        </authorList>
    </citation>
    <scope>NUCLEOTIDE SEQUENCE [LARGE SCALE GENOMIC DNA]</scope>
    <source>
        <strain evidence="3">CCUG 63682</strain>
    </source>
</reference>
<evidence type="ECO:0000259" key="1">
    <source>
        <dbReference type="Pfam" id="PF00535"/>
    </source>
</evidence>
<proteinExistence type="predicted"/>
<dbReference type="InterPro" id="IPR001173">
    <property type="entry name" value="Glyco_trans_2-like"/>
</dbReference>
<accession>A0ABV9N183</accession>
<comment type="caution">
    <text evidence="2">The sequence shown here is derived from an EMBL/GenBank/DDBJ whole genome shotgun (WGS) entry which is preliminary data.</text>
</comment>
<evidence type="ECO:0000313" key="2">
    <source>
        <dbReference type="EMBL" id="MFC4721184.1"/>
    </source>
</evidence>
<protein>
    <submittedName>
        <fullName evidence="2">Glycosyltransferase family 2 protein</fullName>
    </submittedName>
</protein>
<dbReference type="Pfam" id="PF00535">
    <property type="entry name" value="Glycos_transf_2"/>
    <property type="match status" value="1"/>
</dbReference>
<dbReference type="EMBL" id="JBHSGP010000005">
    <property type="protein sequence ID" value="MFC4721184.1"/>
    <property type="molecule type" value="Genomic_DNA"/>
</dbReference>
<organism evidence="2 3">
    <name type="scientific">Geojedonia litorea</name>
    <dbReference type="NCBI Taxonomy" id="1268269"/>
    <lineage>
        <taxon>Bacteria</taxon>
        <taxon>Pseudomonadati</taxon>
        <taxon>Bacteroidota</taxon>
        <taxon>Flavobacteriia</taxon>
        <taxon>Flavobacteriales</taxon>
        <taxon>Flavobacteriaceae</taxon>
        <taxon>Geojedonia</taxon>
    </lineage>
</organism>
<keyword evidence="3" id="KW-1185">Reference proteome</keyword>
<dbReference type="Gene3D" id="3.90.550.10">
    <property type="entry name" value="Spore Coat Polysaccharide Biosynthesis Protein SpsA, Chain A"/>
    <property type="match status" value="1"/>
</dbReference>
<evidence type="ECO:0000313" key="3">
    <source>
        <dbReference type="Proteomes" id="UP001595953"/>
    </source>
</evidence>
<name>A0ABV9N183_9FLAO</name>
<dbReference type="PANTHER" id="PTHR22916:SF3">
    <property type="entry name" value="UDP-GLCNAC:BETAGAL BETA-1,3-N-ACETYLGLUCOSAMINYLTRANSFERASE-LIKE PROTEIN 1"/>
    <property type="match status" value="1"/>
</dbReference>
<feature type="domain" description="Glycosyltransferase 2-like" evidence="1">
    <location>
        <begin position="9"/>
        <end position="177"/>
    </location>
</feature>
<dbReference type="SUPFAM" id="SSF53448">
    <property type="entry name" value="Nucleotide-diphospho-sugar transferases"/>
    <property type="match status" value="1"/>
</dbReference>
<dbReference type="InterPro" id="IPR029044">
    <property type="entry name" value="Nucleotide-diphossugar_trans"/>
</dbReference>
<dbReference type="PANTHER" id="PTHR22916">
    <property type="entry name" value="GLYCOSYLTRANSFERASE"/>
    <property type="match status" value="1"/>
</dbReference>